<protein>
    <submittedName>
        <fullName evidence="1">Uncharacterized protein</fullName>
    </submittedName>
</protein>
<reference evidence="1 2" key="1">
    <citation type="submission" date="2019-04" db="EMBL/GenBank/DDBJ databases">
        <authorList>
            <consortium name="GenomeTrakr network: Whole genome sequencing for foodborne pathogen traceback"/>
        </authorList>
    </citation>
    <scope>NUCLEOTIDE SEQUENCE [LARGE SCALE GENOMIC DNA]</scope>
    <source>
        <strain evidence="1 2">CFSAN072502</strain>
    </source>
</reference>
<organism evidence="1 2">
    <name type="scientific">Listeria monocytogenes</name>
    <dbReference type="NCBI Taxonomy" id="1639"/>
    <lineage>
        <taxon>Bacteria</taxon>
        <taxon>Bacillati</taxon>
        <taxon>Bacillota</taxon>
        <taxon>Bacilli</taxon>
        <taxon>Bacillales</taxon>
        <taxon>Listeriaceae</taxon>
        <taxon>Listeria</taxon>
    </lineage>
</organism>
<sequence>MSKNLYAIKQNGLYKHFPHGQYDAYLSKDCLFVKRETAENNCALNGSDEIVEISLVEVEGEQA</sequence>
<evidence type="ECO:0000313" key="2">
    <source>
        <dbReference type="Proteomes" id="UP000524387"/>
    </source>
</evidence>
<name>A0A823IZ08_LISMN</name>
<dbReference type="AlphaFoldDB" id="A0A823IZ08"/>
<comment type="caution">
    <text evidence="1">The sequence shown here is derived from an EMBL/GenBank/DDBJ whole genome shotgun (WGS) entry which is preliminary data.</text>
</comment>
<evidence type="ECO:0000313" key="1">
    <source>
        <dbReference type="EMBL" id="EAG9354571.1"/>
    </source>
</evidence>
<gene>
    <name evidence="1" type="ORF">CW895_12280</name>
</gene>
<proteinExistence type="predicted"/>
<accession>A0A823IZ08</accession>
<dbReference type="Proteomes" id="UP000524387">
    <property type="component" value="Unassembled WGS sequence"/>
</dbReference>
<dbReference type="EMBL" id="AABEKN010000005">
    <property type="protein sequence ID" value="EAG9354571.1"/>
    <property type="molecule type" value="Genomic_DNA"/>
</dbReference>